<dbReference type="EMBL" id="CP042467">
    <property type="protein sequence ID" value="QED30045.1"/>
    <property type="molecule type" value="Genomic_DNA"/>
</dbReference>
<feature type="signal peptide" evidence="1">
    <location>
        <begin position="1"/>
        <end position="21"/>
    </location>
</feature>
<dbReference type="Proteomes" id="UP000321595">
    <property type="component" value="Chromosome"/>
</dbReference>
<evidence type="ECO:0000313" key="2">
    <source>
        <dbReference type="EMBL" id="QED30045.1"/>
    </source>
</evidence>
<protein>
    <submittedName>
        <fullName evidence="2">Uncharacterized protein</fullName>
    </submittedName>
</protein>
<organism evidence="2 3">
    <name type="scientific">Microvenator marinus</name>
    <dbReference type="NCBI Taxonomy" id="2600177"/>
    <lineage>
        <taxon>Bacteria</taxon>
        <taxon>Deltaproteobacteria</taxon>
        <taxon>Bradymonadales</taxon>
        <taxon>Microvenatoraceae</taxon>
        <taxon>Microvenator</taxon>
    </lineage>
</organism>
<dbReference type="RefSeq" id="WP_146963382.1">
    <property type="nucleotide sequence ID" value="NZ_CP042467.1"/>
</dbReference>
<sequence length="399" mass="44010">MHLLILILAALSLACGTTSRSQEPLTQEGINPLKGKFLLGVGQHSNELALDDGTRVEILYEGNSTFGLLTKPGLKFTLPDSSSHYTSGLGYFELGQHAALVERVAGTRTSPAHLQVSLMQPKDGALLPTKESTELVLQKLRSEGIGFDGYAWQLRGHLIEVVVYKEDDIWLLQASLDRLTGKILHMRSFQAMLPTGDIARKTVENLYFQDALVLDAQGSPEDIGGAQMLEKAFSECAIFETPTSAYVSISRSNTEIDYAGDYAENSFEIRFLRECVDKVLAEQDFSEISFRVDFVYESTFVRSSSPGKSPSLVTPINPTRDVEIAIIFENGSPTTRNEVRGFARRDWSQIASCGTRRTTYQRTEGASFSPLSEADCLKGTLAQWVTTSQEPAQFTLVVK</sequence>
<reference evidence="2 3" key="1">
    <citation type="submission" date="2019-08" db="EMBL/GenBank/DDBJ databases">
        <authorList>
            <person name="Liang Q."/>
        </authorList>
    </citation>
    <scope>NUCLEOTIDE SEQUENCE [LARGE SCALE GENOMIC DNA]</scope>
    <source>
        <strain evidence="2 3">V1718</strain>
    </source>
</reference>
<dbReference type="KEGG" id="bbae:FRD01_22980"/>
<dbReference type="AlphaFoldDB" id="A0A5B8XWS0"/>
<gene>
    <name evidence="2" type="ORF">FRD01_22980</name>
</gene>
<accession>A0A5B8XWS0</accession>
<proteinExistence type="predicted"/>
<evidence type="ECO:0000313" key="3">
    <source>
        <dbReference type="Proteomes" id="UP000321595"/>
    </source>
</evidence>
<evidence type="ECO:0000256" key="1">
    <source>
        <dbReference type="SAM" id="SignalP"/>
    </source>
</evidence>
<keyword evidence="3" id="KW-1185">Reference proteome</keyword>
<keyword evidence="1" id="KW-0732">Signal</keyword>
<name>A0A5B8XWS0_9DELT</name>
<feature type="chain" id="PRO_5023056230" evidence="1">
    <location>
        <begin position="22"/>
        <end position="399"/>
    </location>
</feature>